<keyword evidence="2" id="KW-1185">Reference proteome</keyword>
<gene>
    <name evidence="1" type="ORF">M9458_048784</name>
</gene>
<dbReference type="InterPro" id="IPR036322">
    <property type="entry name" value="WD40_repeat_dom_sf"/>
</dbReference>
<protein>
    <submittedName>
        <fullName evidence="1">Uncharacterized protein</fullName>
    </submittedName>
</protein>
<dbReference type="AlphaFoldDB" id="A0ABD0N108"/>
<organism evidence="1 2">
    <name type="scientific">Cirrhinus mrigala</name>
    <name type="common">Mrigala</name>
    <dbReference type="NCBI Taxonomy" id="683832"/>
    <lineage>
        <taxon>Eukaryota</taxon>
        <taxon>Metazoa</taxon>
        <taxon>Chordata</taxon>
        <taxon>Craniata</taxon>
        <taxon>Vertebrata</taxon>
        <taxon>Euteleostomi</taxon>
        <taxon>Actinopterygii</taxon>
        <taxon>Neopterygii</taxon>
        <taxon>Teleostei</taxon>
        <taxon>Ostariophysi</taxon>
        <taxon>Cypriniformes</taxon>
        <taxon>Cyprinidae</taxon>
        <taxon>Labeoninae</taxon>
        <taxon>Labeonini</taxon>
        <taxon>Cirrhinus</taxon>
    </lineage>
</organism>
<dbReference type="EMBL" id="JAMKFB020000025">
    <property type="protein sequence ID" value="KAL0154521.1"/>
    <property type="molecule type" value="Genomic_DNA"/>
</dbReference>
<proteinExistence type="predicted"/>
<reference evidence="1 2" key="1">
    <citation type="submission" date="2024-05" db="EMBL/GenBank/DDBJ databases">
        <title>Genome sequencing and assembly of Indian major carp, Cirrhinus mrigala (Hamilton, 1822).</title>
        <authorList>
            <person name="Mohindra V."/>
            <person name="Chowdhury L.M."/>
            <person name="Lal K."/>
            <person name="Jena J.K."/>
        </authorList>
    </citation>
    <scope>NUCLEOTIDE SEQUENCE [LARGE SCALE GENOMIC DNA]</scope>
    <source>
        <strain evidence="1">CM1030</strain>
        <tissue evidence="1">Blood</tissue>
    </source>
</reference>
<sequence length="55" mass="5794">SSGLVNTGDTCAASTNRTVTIPAGENQVNQIFLNPSGTVLYTAAGNSVRVWDLRR</sequence>
<evidence type="ECO:0000313" key="1">
    <source>
        <dbReference type="EMBL" id="KAL0154521.1"/>
    </source>
</evidence>
<feature type="non-terminal residue" evidence="1">
    <location>
        <position position="1"/>
    </location>
</feature>
<dbReference type="SUPFAM" id="SSF50978">
    <property type="entry name" value="WD40 repeat-like"/>
    <property type="match status" value="1"/>
</dbReference>
<feature type="non-terminal residue" evidence="1">
    <location>
        <position position="55"/>
    </location>
</feature>
<accession>A0ABD0N108</accession>
<evidence type="ECO:0000313" key="2">
    <source>
        <dbReference type="Proteomes" id="UP001529510"/>
    </source>
</evidence>
<name>A0ABD0N108_CIRMR</name>
<comment type="caution">
    <text evidence="1">The sequence shown here is derived from an EMBL/GenBank/DDBJ whole genome shotgun (WGS) entry which is preliminary data.</text>
</comment>
<dbReference type="Proteomes" id="UP001529510">
    <property type="component" value="Unassembled WGS sequence"/>
</dbReference>